<reference evidence="1 2" key="1">
    <citation type="submission" date="2024-08" db="EMBL/GenBank/DDBJ databases">
        <authorList>
            <person name="Will J Nash"/>
            <person name="Angela Man"/>
            <person name="Seanna McTaggart"/>
            <person name="Kendall Baker"/>
            <person name="Tom Barker"/>
            <person name="Leah Catchpole"/>
            <person name="Alex Durrant"/>
            <person name="Karim Gharbi"/>
            <person name="Naomi Irish"/>
            <person name="Gemy Kaithakottil"/>
            <person name="Debby Ku"/>
            <person name="Aaliyah Providence"/>
            <person name="Felix Shaw"/>
            <person name="David Swarbreck"/>
            <person name="Chris Watkins"/>
            <person name="Ann M. McCartney"/>
            <person name="Giulio Formenti"/>
            <person name="Alice Mouton"/>
            <person name="Noel Vella"/>
            <person name="Bjorn M von Reumont"/>
            <person name="Adriana Vella"/>
            <person name="Wilfried Haerty"/>
        </authorList>
    </citation>
    <scope>NUCLEOTIDE SEQUENCE [LARGE SCALE GENOMIC DNA]</scope>
</reference>
<dbReference type="EMBL" id="CAXAJV020001287">
    <property type="protein sequence ID" value="CAL7936248.1"/>
    <property type="molecule type" value="Genomic_DNA"/>
</dbReference>
<gene>
    <name evidence="1" type="ORF">XYLVIOL_LOCUS2066</name>
</gene>
<accession>A0ABP1N891</accession>
<comment type="caution">
    <text evidence="1">The sequence shown here is derived from an EMBL/GenBank/DDBJ whole genome shotgun (WGS) entry which is preliminary data.</text>
</comment>
<keyword evidence="2" id="KW-1185">Reference proteome</keyword>
<evidence type="ECO:0000313" key="1">
    <source>
        <dbReference type="EMBL" id="CAL7936248.1"/>
    </source>
</evidence>
<dbReference type="Proteomes" id="UP001642520">
    <property type="component" value="Unassembled WGS sequence"/>
</dbReference>
<evidence type="ECO:0008006" key="3">
    <source>
        <dbReference type="Google" id="ProtNLM"/>
    </source>
</evidence>
<sequence length="81" mass="9302">MYRQIKEIEPGISSELNKMYEFSASTDESAAEEFPQKLAKIIEDGGYTPDQVWNVDESGLFFKKNAKQNLHSKSAEKGWWV</sequence>
<proteinExistence type="predicted"/>
<protein>
    <recommendedName>
        <fullName evidence="3">Transposase</fullName>
    </recommendedName>
</protein>
<name>A0ABP1N891_XYLVO</name>
<evidence type="ECO:0000313" key="2">
    <source>
        <dbReference type="Proteomes" id="UP001642520"/>
    </source>
</evidence>
<organism evidence="1 2">
    <name type="scientific">Xylocopa violacea</name>
    <name type="common">Violet carpenter bee</name>
    <name type="synonym">Apis violacea</name>
    <dbReference type="NCBI Taxonomy" id="135666"/>
    <lineage>
        <taxon>Eukaryota</taxon>
        <taxon>Metazoa</taxon>
        <taxon>Ecdysozoa</taxon>
        <taxon>Arthropoda</taxon>
        <taxon>Hexapoda</taxon>
        <taxon>Insecta</taxon>
        <taxon>Pterygota</taxon>
        <taxon>Neoptera</taxon>
        <taxon>Endopterygota</taxon>
        <taxon>Hymenoptera</taxon>
        <taxon>Apocrita</taxon>
        <taxon>Aculeata</taxon>
        <taxon>Apoidea</taxon>
        <taxon>Anthophila</taxon>
        <taxon>Apidae</taxon>
        <taxon>Xylocopa</taxon>
        <taxon>Xylocopa</taxon>
    </lineage>
</organism>